<name>A0A7Y6C3R5_9BACL</name>
<feature type="transmembrane region" description="Helical" evidence="1">
    <location>
        <begin position="38"/>
        <end position="67"/>
    </location>
</feature>
<feature type="transmembrane region" description="Helical" evidence="1">
    <location>
        <begin position="124"/>
        <end position="144"/>
    </location>
</feature>
<dbReference type="EMBL" id="JABMCB010000206">
    <property type="protein sequence ID" value="NUU80055.1"/>
    <property type="molecule type" value="Genomic_DNA"/>
</dbReference>
<keyword evidence="1" id="KW-1133">Transmembrane helix</keyword>
<dbReference type="AlphaFoldDB" id="A0A7Y6C3R5"/>
<comment type="caution">
    <text evidence="2">The sequence shown here is derived from an EMBL/GenBank/DDBJ whole genome shotgun (WGS) entry which is preliminary data.</text>
</comment>
<reference evidence="2 3" key="1">
    <citation type="submission" date="2020-05" db="EMBL/GenBank/DDBJ databases">
        <title>Genome Sequencing of Type Strains.</title>
        <authorList>
            <person name="Lemaire J.F."/>
            <person name="Inderbitzin P."/>
            <person name="Gregorio O.A."/>
            <person name="Collins S.B."/>
            <person name="Wespe N."/>
            <person name="Knight-Connoni V."/>
        </authorList>
    </citation>
    <scope>NUCLEOTIDE SEQUENCE [LARGE SCALE GENOMIC DNA]</scope>
    <source>
        <strain evidence="2 3">LMG 21957</strain>
    </source>
</reference>
<gene>
    <name evidence="2" type="ORF">HP552_33230</name>
</gene>
<proteinExistence type="predicted"/>
<accession>A0A7Y6C3R5</accession>
<dbReference type="Proteomes" id="UP000526125">
    <property type="component" value="Unassembled WGS sequence"/>
</dbReference>
<organism evidence="2 3">
    <name type="scientific">Paenibacillus xylanilyticus</name>
    <dbReference type="NCBI Taxonomy" id="248903"/>
    <lineage>
        <taxon>Bacteria</taxon>
        <taxon>Bacillati</taxon>
        <taxon>Bacillota</taxon>
        <taxon>Bacilli</taxon>
        <taxon>Bacillales</taxon>
        <taxon>Paenibacillaceae</taxon>
        <taxon>Paenibacillus</taxon>
    </lineage>
</organism>
<keyword evidence="1" id="KW-0812">Transmembrane</keyword>
<protein>
    <recommendedName>
        <fullName evidence="4">DUF4064 domain-containing protein</fullName>
    </recommendedName>
</protein>
<dbReference type="RefSeq" id="WP_175399584.1">
    <property type="nucleotide sequence ID" value="NZ_JABMCB010000206.1"/>
</dbReference>
<feature type="transmembrane region" description="Helical" evidence="1">
    <location>
        <begin position="87"/>
        <end position="112"/>
    </location>
</feature>
<sequence length="145" mass="15486">MEHKNTYESDSGNNDLFTTYPEEPIDPMQNRMKHSGPGIASFVIGLVALLGYILTFFLAAIALSGVIGTLTTPAQVEEIALHPAVLLSSLFILVCLVLNLAGLILGVIGLVLKNRKKVFPIIGTILNGIMVLAFAGLILAGMYMT</sequence>
<keyword evidence="3" id="KW-1185">Reference proteome</keyword>
<evidence type="ECO:0000313" key="2">
    <source>
        <dbReference type="EMBL" id="NUU80055.1"/>
    </source>
</evidence>
<evidence type="ECO:0008006" key="4">
    <source>
        <dbReference type="Google" id="ProtNLM"/>
    </source>
</evidence>
<evidence type="ECO:0000256" key="1">
    <source>
        <dbReference type="SAM" id="Phobius"/>
    </source>
</evidence>
<evidence type="ECO:0000313" key="3">
    <source>
        <dbReference type="Proteomes" id="UP000526125"/>
    </source>
</evidence>
<keyword evidence="1" id="KW-0472">Membrane</keyword>